<reference evidence="7 8" key="1">
    <citation type="journal article" date="2021" name="Cell Host Microbe">
        <title>in vivo commensal control of Clostridioides difficile virulence.</title>
        <authorList>
            <person name="Girinathan B.P."/>
            <person name="Dibenedetto N."/>
            <person name="Worley J.N."/>
            <person name="Peltier J."/>
            <person name="Arrieta-Ortiz M.L."/>
            <person name="Rupa Christinal Immanuel S."/>
            <person name="Lavin R."/>
            <person name="Delaney M.L."/>
            <person name="Cummins C."/>
            <person name="Hoffmann M."/>
            <person name="Luo Y."/>
            <person name="Gonzalez-Escalona N."/>
            <person name="Allard M."/>
            <person name="Onderdonk A.B."/>
            <person name="Gerber G.K."/>
            <person name="Sonenshein A.L."/>
            <person name="Baliga N."/>
            <person name="Dupuy B."/>
            <person name="Bry L."/>
        </authorList>
    </citation>
    <scope>NUCLEOTIDE SEQUENCE [LARGE SCALE GENOMIC DNA]</scope>
    <source>
        <strain evidence="7 8">DSM 599</strain>
    </source>
</reference>
<keyword evidence="8" id="KW-1185">Reference proteome</keyword>
<proteinExistence type="predicted"/>
<evidence type="ECO:0000256" key="3">
    <source>
        <dbReference type="ARBA" id="ARBA00022605"/>
    </source>
</evidence>
<dbReference type="Pfam" id="PF01048">
    <property type="entry name" value="PNP_UDP_1"/>
    <property type="match status" value="1"/>
</dbReference>
<dbReference type="PANTHER" id="PTHR46832:SF1">
    <property type="entry name" value="5'-METHYLTHIOADENOSINE_S-ADENOSYLHOMOCYSTEINE NUCLEOSIDASE"/>
    <property type="match status" value="1"/>
</dbReference>
<comment type="caution">
    <text evidence="7">The sequence shown here is derived from an EMBL/GenBank/DDBJ whole genome shotgun (WGS) entry which is preliminary data.</text>
</comment>
<evidence type="ECO:0000256" key="5">
    <source>
        <dbReference type="ARBA" id="ARBA00023167"/>
    </source>
</evidence>
<keyword evidence="7" id="KW-0326">Glycosidase</keyword>
<evidence type="ECO:0000256" key="4">
    <source>
        <dbReference type="ARBA" id="ARBA00022801"/>
    </source>
</evidence>
<keyword evidence="5" id="KW-0486">Methionine biosynthesis</keyword>
<evidence type="ECO:0000313" key="7">
    <source>
        <dbReference type="EMBL" id="MBY0755348.1"/>
    </source>
</evidence>
<dbReference type="EMBL" id="JAIKTU010000005">
    <property type="protein sequence ID" value="MBY0755348.1"/>
    <property type="molecule type" value="Genomic_DNA"/>
</dbReference>
<dbReference type="InterPro" id="IPR000845">
    <property type="entry name" value="Nucleoside_phosphorylase_d"/>
</dbReference>
<keyword evidence="3" id="KW-0028">Amino-acid biosynthesis</keyword>
<dbReference type="EC" id="3.2.2.9" evidence="2"/>
<dbReference type="GO" id="GO:0008782">
    <property type="term" value="F:adenosylhomocysteine nucleosidase activity"/>
    <property type="evidence" value="ECO:0007669"/>
    <property type="project" value="UniProtKB-EC"/>
</dbReference>
<keyword evidence="4 7" id="KW-0378">Hydrolase</keyword>
<dbReference type="RefSeq" id="WP_221860555.1">
    <property type="nucleotide sequence ID" value="NZ_JAIKTU010000005.1"/>
</dbReference>
<comment type="pathway">
    <text evidence="1">Amino-acid biosynthesis; L-methionine biosynthesis via salvage pathway; S-methyl-5-thio-alpha-D-ribose 1-phosphate from S-methyl-5'-thioadenosine (hydrolase route): step 1/2.</text>
</comment>
<evidence type="ECO:0000313" key="8">
    <source>
        <dbReference type="Proteomes" id="UP001299068"/>
    </source>
</evidence>
<organism evidence="7 8">
    <name type="scientific">Clostridium sardiniense</name>
    <name type="common">Clostridium absonum</name>
    <dbReference type="NCBI Taxonomy" id="29369"/>
    <lineage>
        <taxon>Bacteria</taxon>
        <taxon>Bacillati</taxon>
        <taxon>Bacillota</taxon>
        <taxon>Clostridia</taxon>
        <taxon>Eubacteriales</taxon>
        <taxon>Clostridiaceae</taxon>
        <taxon>Clostridium</taxon>
    </lineage>
</organism>
<dbReference type="SUPFAM" id="SSF53167">
    <property type="entry name" value="Purine and uridine phosphorylases"/>
    <property type="match status" value="1"/>
</dbReference>
<name>A0ABS7KWZ6_CLOSR</name>
<dbReference type="NCBIfam" id="TIGR01704">
    <property type="entry name" value="MTA_SAH-Nsdase"/>
    <property type="match status" value="1"/>
</dbReference>
<evidence type="ECO:0000256" key="2">
    <source>
        <dbReference type="ARBA" id="ARBA00011974"/>
    </source>
</evidence>
<accession>A0ABS7KWZ6</accession>
<dbReference type="InterPro" id="IPR010049">
    <property type="entry name" value="MTA_SAH_Nsdase"/>
</dbReference>
<dbReference type="Gene3D" id="3.40.50.1580">
    <property type="entry name" value="Nucleoside phosphorylase domain"/>
    <property type="match status" value="1"/>
</dbReference>
<dbReference type="PANTHER" id="PTHR46832">
    <property type="entry name" value="5'-METHYLTHIOADENOSINE/S-ADENOSYLHOMOCYSTEINE NUCLEOSIDASE"/>
    <property type="match status" value="1"/>
</dbReference>
<protein>
    <recommendedName>
        <fullName evidence="2">adenosylhomocysteine nucleosidase</fullName>
        <ecNumber evidence="2">3.2.2.9</ecNumber>
    </recommendedName>
</protein>
<dbReference type="Proteomes" id="UP001299068">
    <property type="component" value="Unassembled WGS sequence"/>
</dbReference>
<dbReference type="InterPro" id="IPR035994">
    <property type="entry name" value="Nucleoside_phosphorylase_sf"/>
</dbReference>
<dbReference type="NCBIfam" id="NF004079">
    <property type="entry name" value="PRK05584.1"/>
    <property type="match status" value="1"/>
</dbReference>
<gene>
    <name evidence="7" type="ORF">K5V21_07745</name>
</gene>
<sequence length="231" mass="25732">MRIGIVGPSEDEIMPFIECIENKEVDNFARLKFYSGNYGKVDVVALYCGVCKVNAAIATQVLIDKFAVTHIIITGVAGGIDERLNVCDTVISTEVAYHDVDEAILTEYHPWMENIYFKADNKMLSICEDIIKKNKFNQKVVLGRMVTGEAFITKEGRTAIVSKYNPLCVDMETGGIAHVCYANKIPFIAIRSITDTEGDCGIEVFEENCSKASHNSIDVLKKWLETINSMI</sequence>
<evidence type="ECO:0000256" key="1">
    <source>
        <dbReference type="ARBA" id="ARBA00004945"/>
    </source>
</evidence>
<evidence type="ECO:0000259" key="6">
    <source>
        <dbReference type="Pfam" id="PF01048"/>
    </source>
</evidence>
<feature type="domain" description="Nucleoside phosphorylase" evidence="6">
    <location>
        <begin position="2"/>
        <end position="223"/>
    </location>
</feature>
<dbReference type="CDD" id="cd09008">
    <property type="entry name" value="MTAN"/>
    <property type="match status" value="1"/>
</dbReference>